<dbReference type="PANTHER" id="PTHR33112:SF16">
    <property type="entry name" value="HETEROKARYON INCOMPATIBILITY DOMAIN-CONTAINING PROTEIN"/>
    <property type="match status" value="1"/>
</dbReference>
<organism evidence="2 3">
    <name type="scientific">Heliocybe sulcata</name>
    <dbReference type="NCBI Taxonomy" id="5364"/>
    <lineage>
        <taxon>Eukaryota</taxon>
        <taxon>Fungi</taxon>
        <taxon>Dikarya</taxon>
        <taxon>Basidiomycota</taxon>
        <taxon>Agaricomycotina</taxon>
        <taxon>Agaricomycetes</taxon>
        <taxon>Gloeophyllales</taxon>
        <taxon>Gloeophyllaceae</taxon>
        <taxon>Heliocybe</taxon>
    </lineage>
</organism>
<dbReference type="AlphaFoldDB" id="A0A5C3MTV0"/>
<proteinExistence type="predicted"/>
<dbReference type="PANTHER" id="PTHR33112">
    <property type="entry name" value="DOMAIN PROTEIN, PUTATIVE-RELATED"/>
    <property type="match status" value="1"/>
</dbReference>
<evidence type="ECO:0000313" key="2">
    <source>
        <dbReference type="EMBL" id="TFK48919.1"/>
    </source>
</evidence>
<name>A0A5C3MTV0_9AGAM</name>
<protein>
    <submittedName>
        <fullName evidence="2">HET-domain-containing protein</fullName>
    </submittedName>
</protein>
<sequence length="684" mass="75856">MVSTDVSSDLQSLVCEACWNTIFSTAGWQAVLAAKEVPGRSGFSKGFSYKTTWSAIQTSCANGCNWCRLLKPPEVDSGQDGEVEVWAACDEDSDHTPAGDKKLRLVVDSSRSAYRPFYATSRTTAGAQIGTVSGYGSHQQFYMYTRPGKWHDDAARFVAARQRITNVSSQESYQLALQCLDHCIHTHHANCPPPQVDIVLPDRVIDCSDVKRPRIVLTGGAQRGFYVTLSYVWGGPQPLTTTENIDDYVNSGLDMSKFPQTIQDAVVVTHNIGQRYLWIDALCILQDSSEDKQRQLGRMQYIYRNAYLCINAACAYSSREGFLGRPRPQKHFEGRIPYRCPDGTVGSVWIANGQDWVPGAAHSYGDELDPVTYRGWCLQEKMLPARSLVYASDTLKFHCQTETVNIGNALCEPSTGLRLPNAIYQPVGPGGTPLSGPEQVTYRQAWLAVIFMYTLREISVPSDKLVALAGVAEQFHLVYRDKYLAGLWQKTLLLDLLWSRSTTDKRPRPKRYRAPSWSWASIDGLVSAVYLEGELGIAPSSSQPSSSGSARMQIRQVEILDCQVTLSSKEVAFGEVNAGTLKLKGYKEKAVLDSGKVLIELRPPLHGPVEIGLIIEDADEELRGQVFVIPLVWDPLGSYCIGLVAIYAGEEQSEYRRVGRFENSTGSKDTEWLKGLTEQDIVLV</sequence>
<dbReference type="Proteomes" id="UP000305948">
    <property type="component" value="Unassembled WGS sequence"/>
</dbReference>
<dbReference type="InterPro" id="IPR010730">
    <property type="entry name" value="HET"/>
</dbReference>
<evidence type="ECO:0000259" key="1">
    <source>
        <dbReference type="Pfam" id="PF06985"/>
    </source>
</evidence>
<feature type="domain" description="Heterokaryon incompatibility" evidence="1">
    <location>
        <begin position="226"/>
        <end position="380"/>
    </location>
</feature>
<dbReference type="EMBL" id="ML213517">
    <property type="protein sequence ID" value="TFK48919.1"/>
    <property type="molecule type" value="Genomic_DNA"/>
</dbReference>
<evidence type="ECO:0000313" key="3">
    <source>
        <dbReference type="Proteomes" id="UP000305948"/>
    </source>
</evidence>
<gene>
    <name evidence="2" type="ORF">OE88DRAFT_1633674</name>
</gene>
<dbReference type="STRING" id="5364.A0A5C3MTV0"/>
<accession>A0A5C3MTV0</accession>
<dbReference type="OrthoDB" id="5125733at2759"/>
<reference evidence="2 3" key="1">
    <citation type="journal article" date="2019" name="Nat. Ecol. Evol.">
        <title>Megaphylogeny resolves global patterns of mushroom evolution.</title>
        <authorList>
            <person name="Varga T."/>
            <person name="Krizsan K."/>
            <person name="Foldi C."/>
            <person name="Dima B."/>
            <person name="Sanchez-Garcia M."/>
            <person name="Sanchez-Ramirez S."/>
            <person name="Szollosi G.J."/>
            <person name="Szarkandi J.G."/>
            <person name="Papp V."/>
            <person name="Albert L."/>
            <person name="Andreopoulos W."/>
            <person name="Angelini C."/>
            <person name="Antonin V."/>
            <person name="Barry K.W."/>
            <person name="Bougher N.L."/>
            <person name="Buchanan P."/>
            <person name="Buyck B."/>
            <person name="Bense V."/>
            <person name="Catcheside P."/>
            <person name="Chovatia M."/>
            <person name="Cooper J."/>
            <person name="Damon W."/>
            <person name="Desjardin D."/>
            <person name="Finy P."/>
            <person name="Geml J."/>
            <person name="Haridas S."/>
            <person name="Hughes K."/>
            <person name="Justo A."/>
            <person name="Karasinski D."/>
            <person name="Kautmanova I."/>
            <person name="Kiss B."/>
            <person name="Kocsube S."/>
            <person name="Kotiranta H."/>
            <person name="LaButti K.M."/>
            <person name="Lechner B.E."/>
            <person name="Liimatainen K."/>
            <person name="Lipzen A."/>
            <person name="Lukacs Z."/>
            <person name="Mihaltcheva S."/>
            <person name="Morgado L.N."/>
            <person name="Niskanen T."/>
            <person name="Noordeloos M.E."/>
            <person name="Ohm R.A."/>
            <person name="Ortiz-Santana B."/>
            <person name="Ovrebo C."/>
            <person name="Racz N."/>
            <person name="Riley R."/>
            <person name="Savchenko A."/>
            <person name="Shiryaev A."/>
            <person name="Soop K."/>
            <person name="Spirin V."/>
            <person name="Szebenyi C."/>
            <person name="Tomsovsky M."/>
            <person name="Tulloss R.E."/>
            <person name="Uehling J."/>
            <person name="Grigoriev I.V."/>
            <person name="Vagvolgyi C."/>
            <person name="Papp T."/>
            <person name="Martin F.M."/>
            <person name="Miettinen O."/>
            <person name="Hibbett D.S."/>
            <person name="Nagy L.G."/>
        </authorList>
    </citation>
    <scope>NUCLEOTIDE SEQUENCE [LARGE SCALE GENOMIC DNA]</scope>
    <source>
        <strain evidence="2 3">OMC1185</strain>
    </source>
</reference>
<keyword evidence="3" id="KW-1185">Reference proteome</keyword>
<dbReference type="Pfam" id="PF06985">
    <property type="entry name" value="HET"/>
    <property type="match status" value="1"/>
</dbReference>